<dbReference type="EMBL" id="SOYY01000003">
    <property type="protein sequence ID" value="KAA0722970.1"/>
    <property type="molecule type" value="Genomic_DNA"/>
</dbReference>
<dbReference type="AlphaFoldDB" id="A0A5A9PLF7"/>
<sequence length="435" mass="49427">MDSRSCNFTAAETNALLEGVRSHYRTIVGSFNSAKDTNKKKNDVWILITENVNAIGSGQRRTIDQIKWRWKNLKARATKDHAEAKNPQTGNKPFKRGDYTDVVLDIIGGEKSQALHGIQGVAGDGEPWIEEENLPVPPEADPESRVRRRASTRGPIRQDVRNPTEGRYHSLLFPEGVRDGTVNGGEAQRFRLLVAVCKIVHKVRSAIYELKKGFIKFPNAAEQATYKVDFYEYGNFPGVIGCIDGCHIPIKFPSTADAEEFRNRKNWFSINVQGVCTPTMQFSNIVARWKGSTHYSRIFHNSSLYGQFETRQHSGIILGDSGYAQTNFLFTPYLHPVRPEQQRYNQAHMLARGLIERMFGVWKNRFQCLPNTLWFEPRRCCIVIIATAVLHNFLKQCGCPDPDIEDDDDQHVPIAELANDRNGLAYRDAFALQHF</sequence>
<comment type="cofactor">
    <cofactor evidence="1">
        <name>a divalent metal cation</name>
        <dbReference type="ChEBI" id="CHEBI:60240"/>
    </cofactor>
</comment>
<dbReference type="Pfam" id="PF13359">
    <property type="entry name" value="DDE_Tnp_4"/>
    <property type="match status" value="1"/>
</dbReference>
<keyword evidence="6" id="KW-0378">Hydrolase</keyword>
<evidence type="ECO:0000256" key="5">
    <source>
        <dbReference type="ARBA" id="ARBA00022723"/>
    </source>
</evidence>
<dbReference type="PANTHER" id="PTHR22930:SF286">
    <property type="entry name" value="NUCLEASE HARBI1"/>
    <property type="match status" value="1"/>
</dbReference>
<keyword evidence="7" id="KW-0539">Nucleus</keyword>
<dbReference type="Proteomes" id="UP000324632">
    <property type="component" value="Chromosome 3"/>
</dbReference>
<comment type="caution">
    <text evidence="11">The sequence shown here is derived from an EMBL/GenBank/DDBJ whole genome shotgun (WGS) entry which is preliminary data.</text>
</comment>
<comment type="subcellular location">
    <subcellularLocation>
        <location evidence="2">Nucleus</location>
    </subcellularLocation>
</comment>
<keyword evidence="4" id="KW-0540">Nuclease</keyword>
<dbReference type="GO" id="GO:0004518">
    <property type="term" value="F:nuclease activity"/>
    <property type="evidence" value="ECO:0007669"/>
    <property type="project" value="UniProtKB-KW"/>
</dbReference>
<evidence type="ECO:0000256" key="8">
    <source>
        <dbReference type="SAM" id="MobiDB-lite"/>
    </source>
</evidence>
<dbReference type="InterPro" id="IPR045249">
    <property type="entry name" value="HARBI1-like"/>
</dbReference>
<comment type="similarity">
    <text evidence="3">Belongs to the HARBI1 family.</text>
</comment>
<evidence type="ECO:0008006" key="13">
    <source>
        <dbReference type="Google" id="ProtNLM"/>
    </source>
</evidence>
<feature type="region of interest" description="Disordered" evidence="8">
    <location>
        <begin position="134"/>
        <end position="161"/>
    </location>
</feature>
<protein>
    <recommendedName>
        <fullName evidence="13">Regulatory protein zeste</fullName>
    </recommendedName>
</protein>
<reference evidence="11 12" key="1">
    <citation type="journal article" date="2019" name="Mol. Ecol. Resour.">
        <title>Chromosome-level genome assembly of Triplophysa tibetana, a fish adapted to the harsh high-altitude environment of the Tibetan Plateau.</title>
        <authorList>
            <person name="Yang X."/>
            <person name="Liu H."/>
            <person name="Ma Z."/>
            <person name="Zou Y."/>
            <person name="Zou M."/>
            <person name="Mao Y."/>
            <person name="Li X."/>
            <person name="Wang H."/>
            <person name="Chen T."/>
            <person name="Wang W."/>
            <person name="Yang R."/>
        </authorList>
    </citation>
    <scope>NUCLEOTIDE SEQUENCE [LARGE SCALE GENOMIC DNA]</scope>
    <source>
        <strain evidence="11">TTIB1903HZAU</strain>
        <tissue evidence="11">Muscle</tissue>
    </source>
</reference>
<keyword evidence="5" id="KW-0479">Metal-binding</keyword>
<dbReference type="GO" id="GO:0005634">
    <property type="term" value="C:nucleus"/>
    <property type="evidence" value="ECO:0007669"/>
    <property type="project" value="UniProtKB-SubCell"/>
</dbReference>
<organism evidence="11 12">
    <name type="scientific">Triplophysa tibetana</name>
    <dbReference type="NCBI Taxonomy" id="1572043"/>
    <lineage>
        <taxon>Eukaryota</taxon>
        <taxon>Metazoa</taxon>
        <taxon>Chordata</taxon>
        <taxon>Craniata</taxon>
        <taxon>Vertebrata</taxon>
        <taxon>Euteleostomi</taxon>
        <taxon>Actinopterygii</taxon>
        <taxon>Neopterygii</taxon>
        <taxon>Teleostei</taxon>
        <taxon>Ostariophysi</taxon>
        <taxon>Cypriniformes</taxon>
        <taxon>Nemacheilidae</taxon>
        <taxon>Triplophysa</taxon>
    </lineage>
</organism>
<proteinExistence type="inferred from homology"/>
<evidence type="ECO:0000256" key="3">
    <source>
        <dbReference type="ARBA" id="ARBA00006958"/>
    </source>
</evidence>
<accession>A0A5A9PLF7</accession>
<evidence type="ECO:0000259" key="9">
    <source>
        <dbReference type="Pfam" id="PF13359"/>
    </source>
</evidence>
<gene>
    <name evidence="11" type="ORF">E1301_Tti015642</name>
</gene>
<dbReference type="InterPro" id="IPR028002">
    <property type="entry name" value="Myb_DNA-bind_5"/>
</dbReference>
<evidence type="ECO:0000256" key="1">
    <source>
        <dbReference type="ARBA" id="ARBA00001968"/>
    </source>
</evidence>
<evidence type="ECO:0000256" key="7">
    <source>
        <dbReference type="ARBA" id="ARBA00023242"/>
    </source>
</evidence>
<evidence type="ECO:0000256" key="2">
    <source>
        <dbReference type="ARBA" id="ARBA00004123"/>
    </source>
</evidence>
<evidence type="ECO:0000313" key="12">
    <source>
        <dbReference type="Proteomes" id="UP000324632"/>
    </source>
</evidence>
<evidence type="ECO:0000313" key="11">
    <source>
        <dbReference type="EMBL" id="KAA0722970.1"/>
    </source>
</evidence>
<dbReference type="GO" id="GO:0046872">
    <property type="term" value="F:metal ion binding"/>
    <property type="evidence" value="ECO:0007669"/>
    <property type="project" value="UniProtKB-KW"/>
</dbReference>
<dbReference type="PANTHER" id="PTHR22930">
    <property type="match status" value="1"/>
</dbReference>
<dbReference type="GO" id="GO:0016787">
    <property type="term" value="F:hydrolase activity"/>
    <property type="evidence" value="ECO:0007669"/>
    <property type="project" value="UniProtKB-KW"/>
</dbReference>
<evidence type="ECO:0000259" key="10">
    <source>
        <dbReference type="Pfam" id="PF13873"/>
    </source>
</evidence>
<evidence type="ECO:0000256" key="4">
    <source>
        <dbReference type="ARBA" id="ARBA00022722"/>
    </source>
</evidence>
<feature type="domain" description="DDE Tnp4" evidence="9">
    <location>
        <begin position="243"/>
        <end position="392"/>
    </location>
</feature>
<dbReference type="InterPro" id="IPR027806">
    <property type="entry name" value="HARBI1_dom"/>
</dbReference>
<dbReference type="Pfam" id="PF13873">
    <property type="entry name" value="Myb_DNA-bind_5"/>
    <property type="match status" value="1"/>
</dbReference>
<keyword evidence="12" id="KW-1185">Reference proteome</keyword>
<feature type="domain" description="Myb/SANT-like DNA-binding" evidence="10">
    <location>
        <begin position="4"/>
        <end position="81"/>
    </location>
</feature>
<name>A0A5A9PLF7_9TELE</name>
<evidence type="ECO:0000256" key="6">
    <source>
        <dbReference type="ARBA" id="ARBA00022801"/>
    </source>
</evidence>